<dbReference type="Proteomes" id="UP000031620">
    <property type="component" value="Chromosome"/>
</dbReference>
<dbReference type="AlphaFoldDB" id="A0A0A1GZJ5"/>
<name>A0A0A1GZJ5_9LACO</name>
<dbReference type="GO" id="GO:0008684">
    <property type="term" value="F:2-oxopent-4-enoate hydratase activity"/>
    <property type="evidence" value="ECO:0007669"/>
    <property type="project" value="TreeGrafter"/>
</dbReference>
<evidence type="ECO:0000313" key="1">
    <source>
        <dbReference type="EMBL" id="BAP85891.1"/>
    </source>
</evidence>
<dbReference type="EMBL" id="AP014680">
    <property type="protein sequence ID" value="BAP85891.1"/>
    <property type="molecule type" value="Genomic_DNA"/>
</dbReference>
<reference evidence="1 2" key="1">
    <citation type="submission" date="2014-11" db="EMBL/GenBank/DDBJ databases">
        <title>Complete genome sequence and analysis of Lactobacillus hokkaidonensis LOOC260T.</title>
        <authorList>
            <person name="Tanizawa Y."/>
            <person name="Tohno M."/>
            <person name="Kaminuma E."/>
            <person name="Nakamura Y."/>
            <person name="Arita M."/>
        </authorList>
    </citation>
    <scope>NUCLEOTIDE SEQUENCE [LARGE SCALE GENOMIC DNA]</scope>
    <source>
        <strain evidence="1 2">LOOC260</strain>
    </source>
</reference>
<dbReference type="KEGG" id="lho:LOOC260_113550"/>
<dbReference type="STRING" id="1291742.LOOC260_113550"/>
<evidence type="ECO:0000313" key="2">
    <source>
        <dbReference type="Proteomes" id="UP000031620"/>
    </source>
</evidence>
<dbReference type="GO" id="GO:0005737">
    <property type="term" value="C:cytoplasm"/>
    <property type="evidence" value="ECO:0007669"/>
    <property type="project" value="TreeGrafter"/>
</dbReference>
<dbReference type="InterPro" id="IPR050772">
    <property type="entry name" value="Hydratase-Decarb/MhpD_sf"/>
</dbReference>
<dbReference type="PANTHER" id="PTHR30143:SF0">
    <property type="entry name" value="2-KETO-4-PENTENOATE HYDRATASE"/>
    <property type="match status" value="1"/>
</dbReference>
<gene>
    <name evidence="1" type="ORF">LOOC260_113550</name>
</gene>
<dbReference type="InterPro" id="IPR036663">
    <property type="entry name" value="Fumarylacetoacetase_C_sf"/>
</dbReference>
<sequence length="267" mass="29223">MQNTTSLTDLTETEGKFAQTLLTALQTQTKLDESKYKDLVTDDDSGYRVQYALTQLKKEAVGGYKVSLTSKQTQDMFDADAPLYGAEVKHQWLKSPTTVNMSDLMEPLVEVELVFTAKSDLSPEDSLEDLLNKTTVAPALELPDSRFENWFPALSKLMVMSDNAVAGRVVFGDEVDSTNFNVDDLSRVKAELKLNDKSLAAGESSEVLGNPLNSLQWLVKKLASQGLTLSAGQHVSSGTFVLPPHLEAGHYTCHFTSGLGDVDLQVK</sequence>
<accession>A0A0A1GZJ5</accession>
<dbReference type="HOGENOM" id="CLU_060136_4_0_9"/>
<proteinExistence type="predicted"/>
<dbReference type="RefSeq" id="WP_041093849.1">
    <property type="nucleotide sequence ID" value="NZ_AP014680.1"/>
</dbReference>
<protein>
    <submittedName>
        <fullName evidence="1">2-keto-4-pentenoate hydratase</fullName>
    </submittedName>
</protein>
<dbReference type="SUPFAM" id="SSF56529">
    <property type="entry name" value="FAH"/>
    <property type="match status" value="1"/>
</dbReference>
<dbReference type="PANTHER" id="PTHR30143">
    <property type="entry name" value="ACID HYDRATASE"/>
    <property type="match status" value="1"/>
</dbReference>
<dbReference type="Gene3D" id="3.90.850.10">
    <property type="entry name" value="Fumarylacetoacetase-like, C-terminal domain"/>
    <property type="match status" value="1"/>
</dbReference>
<organism evidence="1 2">
    <name type="scientific">Paucilactobacillus hokkaidonensis JCM 18461</name>
    <dbReference type="NCBI Taxonomy" id="1291742"/>
    <lineage>
        <taxon>Bacteria</taxon>
        <taxon>Bacillati</taxon>
        <taxon>Bacillota</taxon>
        <taxon>Bacilli</taxon>
        <taxon>Lactobacillales</taxon>
        <taxon>Lactobacillaceae</taxon>
        <taxon>Paucilactobacillus</taxon>
    </lineage>
</organism>